<reference evidence="5" key="2">
    <citation type="submission" date="2022-06" db="UniProtKB">
        <authorList>
            <consortium name="EnsemblMetazoa"/>
        </authorList>
    </citation>
    <scope>IDENTIFICATION</scope>
    <source>
        <strain evidence="5">PS312</strain>
    </source>
</reference>
<evidence type="ECO:0000256" key="1">
    <source>
        <dbReference type="ARBA" id="ARBA00004613"/>
    </source>
</evidence>
<protein>
    <submittedName>
        <fullName evidence="5">Uncharacterized protein</fullName>
    </submittedName>
</protein>
<dbReference type="EnsemblMetazoa" id="PPA23178.1">
    <property type="protein sequence ID" value="PPA23178.1"/>
    <property type="gene ID" value="WBGene00112732"/>
</dbReference>
<dbReference type="InterPro" id="IPR001534">
    <property type="entry name" value="Transthyretin-like"/>
</dbReference>
<dbReference type="InterPro" id="IPR038479">
    <property type="entry name" value="Transthyretin-like_sf"/>
</dbReference>
<keyword evidence="6" id="KW-1185">Reference proteome</keyword>
<dbReference type="PANTHER" id="PTHR21700">
    <property type="entry name" value="TRANSTHYRETIN-LIKE FAMILY PROTEIN-RELATED"/>
    <property type="match status" value="1"/>
</dbReference>
<reference evidence="6" key="1">
    <citation type="journal article" date="2008" name="Nat. Genet.">
        <title>The Pristionchus pacificus genome provides a unique perspective on nematode lifestyle and parasitism.</title>
        <authorList>
            <person name="Dieterich C."/>
            <person name="Clifton S.W."/>
            <person name="Schuster L.N."/>
            <person name="Chinwalla A."/>
            <person name="Delehaunty K."/>
            <person name="Dinkelacker I."/>
            <person name="Fulton L."/>
            <person name="Fulton R."/>
            <person name="Godfrey J."/>
            <person name="Minx P."/>
            <person name="Mitreva M."/>
            <person name="Roeseler W."/>
            <person name="Tian H."/>
            <person name="Witte H."/>
            <person name="Yang S.P."/>
            <person name="Wilson R.K."/>
            <person name="Sommer R.J."/>
        </authorList>
    </citation>
    <scope>NUCLEOTIDE SEQUENCE [LARGE SCALE GENOMIC DNA]</scope>
    <source>
        <strain evidence="6">PS312</strain>
    </source>
</reference>
<evidence type="ECO:0000313" key="6">
    <source>
        <dbReference type="Proteomes" id="UP000005239"/>
    </source>
</evidence>
<organism evidence="5 6">
    <name type="scientific">Pristionchus pacificus</name>
    <name type="common">Parasitic nematode worm</name>
    <dbReference type="NCBI Taxonomy" id="54126"/>
    <lineage>
        <taxon>Eukaryota</taxon>
        <taxon>Metazoa</taxon>
        <taxon>Ecdysozoa</taxon>
        <taxon>Nematoda</taxon>
        <taxon>Chromadorea</taxon>
        <taxon>Rhabditida</taxon>
        <taxon>Rhabditina</taxon>
        <taxon>Diplogasteromorpha</taxon>
        <taxon>Diplogasteroidea</taxon>
        <taxon>Neodiplogasteridae</taxon>
        <taxon>Pristionchus</taxon>
    </lineage>
</organism>
<gene>
    <name evidence="5" type="primary">WBGene00112732</name>
</gene>
<evidence type="ECO:0000313" key="5">
    <source>
        <dbReference type="EnsemblMetazoa" id="PPA23178.1"/>
    </source>
</evidence>
<accession>A0A2A6CL36</accession>
<proteinExistence type="inferred from homology"/>
<evidence type="ECO:0000256" key="2">
    <source>
        <dbReference type="ARBA" id="ARBA00010112"/>
    </source>
</evidence>
<dbReference type="Proteomes" id="UP000005239">
    <property type="component" value="Unassembled WGS sequence"/>
</dbReference>
<name>A0A2A6CL36_PRIPA</name>
<dbReference type="Gene3D" id="2.60.40.3330">
    <property type="match status" value="1"/>
</dbReference>
<dbReference type="GO" id="GO:0009986">
    <property type="term" value="C:cell surface"/>
    <property type="evidence" value="ECO:0007669"/>
    <property type="project" value="InterPro"/>
</dbReference>
<sequence length="115" mass="12853">MRTLYALLFSALAFAVRARDQTVGVRGTLMCGSVPLSNAEVFGSESEFGTIKPVVKFYHRCNNKGIFNIPNLCRRKITYEIPKSYINSGKNVGQWYDMGVMNMEAKVSGEDTECI</sequence>
<dbReference type="Pfam" id="PF01060">
    <property type="entry name" value="TTR-52"/>
    <property type="match status" value="1"/>
</dbReference>
<evidence type="ECO:0000256" key="4">
    <source>
        <dbReference type="ARBA" id="ARBA00022729"/>
    </source>
</evidence>
<accession>A0A8R1UEC3</accession>
<dbReference type="AlphaFoldDB" id="A0A2A6CL36"/>
<dbReference type="PANTHER" id="PTHR21700:SF3">
    <property type="entry name" value="TRANSTHYRETIN-LIKE PROTEIN 5"/>
    <property type="match status" value="1"/>
</dbReference>
<keyword evidence="4" id="KW-0732">Signal</keyword>
<keyword evidence="3" id="KW-0964">Secreted</keyword>
<comment type="subcellular location">
    <subcellularLocation>
        <location evidence="1">Secreted</location>
    </subcellularLocation>
</comment>
<evidence type="ECO:0000256" key="3">
    <source>
        <dbReference type="ARBA" id="ARBA00022525"/>
    </source>
</evidence>
<comment type="similarity">
    <text evidence="2">Belongs to the nematode transthyretin-like family.</text>
</comment>
<dbReference type="GO" id="GO:0005576">
    <property type="term" value="C:extracellular region"/>
    <property type="evidence" value="ECO:0007669"/>
    <property type="project" value="UniProtKB-SubCell"/>
</dbReference>
<dbReference type="OrthoDB" id="5916590at2759"/>